<protein>
    <submittedName>
        <fullName evidence="1">Uncharacterized protein</fullName>
    </submittedName>
</protein>
<dbReference type="Proteomes" id="UP000070092">
    <property type="component" value="Unassembled WGS sequence"/>
</dbReference>
<evidence type="ECO:0000313" key="2">
    <source>
        <dbReference type="Proteomes" id="UP000070092"/>
    </source>
</evidence>
<dbReference type="PATRIC" id="fig|1681.53.peg.1819"/>
<dbReference type="EMBL" id="LRPO01000048">
    <property type="protein sequence ID" value="KWZ80278.1"/>
    <property type="molecule type" value="Genomic_DNA"/>
</dbReference>
<organism evidence="1 2">
    <name type="scientific">Bifidobacterium bifidum</name>
    <dbReference type="NCBI Taxonomy" id="1681"/>
    <lineage>
        <taxon>Bacteria</taxon>
        <taxon>Bacillati</taxon>
        <taxon>Actinomycetota</taxon>
        <taxon>Actinomycetes</taxon>
        <taxon>Bifidobacteriales</taxon>
        <taxon>Bifidobacteriaceae</taxon>
        <taxon>Bifidobacterium</taxon>
    </lineage>
</organism>
<name>A0A133KLB0_BIFBI</name>
<evidence type="ECO:0000313" key="1">
    <source>
        <dbReference type="EMBL" id="KWZ80278.1"/>
    </source>
</evidence>
<comment type="caution">
    <text evidence="1">The sequence shown here is derived from an EMBL/GenBank/DDBJ whole genome shotgun (WGS) entry which is preliminary data.</text>
</comment>
<proteinExistence type="predicted"/>
<accession>A0A133KLB0</accession>
<gene>
    <name evidence="1" type="ORF">HMPREF3196_01862</name>
</gene>
<reference evidence="1 2" key="1">
    <citation type="submission" date="2016-01" db="EMBL/GenBank/DDBJ databases">
        <authorList>
            <person name="Oliw E.H."/>
        </authorList>
    </citation>
    <scope>NUCLEOTIDE SEQUENCE [LARGE SCALE GENOMIC DNA]</scope>
    <source>
        <strain evidence="1 2">MJR8628B</strain>
    </source>
</reference>
<dbReference type="AlphaFoldDB" id="A0A133KLB0"/>
<sequence length="40" mass="4087">MGEVRRVHGGGVGGVAGEVLEGGLARSSRDLAVRIELAVR</sequence>